<dbReference type="SUPFAM" id="SSF69618">
    <property type="entry name" value="HemD-like"/>
    <property type="match status" value="1"/>
</dbReference>
<keyword evidence="13" id="KW-0456">Lyase</keyword>
<dbReference type="GO" id="GO:0019354">
    <property type="term" value="P:siroheme biosynthetic process"/>
    <property type="evidence" value="ECO:0007669"/>
    <property type="project" value="UniProtKB-UniPathway"/>
</dbReference>
<dbReference type="UniPathway" id="UPA00262">
    <property type="reaction ID" value="UER00211"/>
</dbReference>
<protein>
    <recommendedName>
        <fullName evidence="2">uroporphyrinogen-III C-methyltransferase</fullName>
        <ecNumber evidence="2">2.1.1.107</ecNumber>
    </recommendedName>
</protein>
<dbReference type="Gene3D" id="3.40.1010.10">
    <property type="entry name" value="Cobalt-precorrin-4 Transmethylase, Domain 1"/>
    <property type="match status" value="1"/>
</dbReference>
<dbReference type="eggNOG" id="COG0007">
    <property type="taxonomic scope" value="Bacteria"/>
</dbReference>
<dbReference type="KEGG" id="dao:Desac_1868"/>
<gene>
    <name evidence="13" type="ordered locus">Desac_1868</name>
</gene>
<evidence type="ECO:0000256" key="1">
    <source>
        <dbReference type="ARBA" id="ARBA00005879"/>
    </source>
</evidence>
<dbReference type="Pfam" id="PF02602">
    <property type="entry name" value="HEM4"/>
    <property type="match status" value="1"/>
</dbReference>
<dbReference type="NCBIfam" id="TIGR01469">
    <property type="entry name" value="cobA_cysG_Cterm"/>
    <property type="match status" value="1"/>
</dbReference>
<keyword evidence="6" id="KW-0949">S-adenosyl-L-methionine</keyword>
<dbReference type="InterPro" id="IPR000878">
    <property type="entry name" value="4pyrrol_Mease"/>
</dbReference>
<dbReference type="OrthoDB" id="9815856at2"/>
<dbReference type="AlphaFoldDB" id="F2NJQ1"/>
<dbReference type="GO" id="GO:0032259">
    <property type="term" value="P:methylation"/>
    <property type="evidence" value="ECO:0007669"/>
    <property type="project" value="UniProtKB-KW"/>
</dbReference>
<dbReference type="Gene3D" id="3.40.50.10090">
    <property type="match status" value="2"/>
</dbReference>
<dbReference type="GO" id="GO:0004852">
    <property type="term" value="F:uroporphyrinogen-III synthase activity"/>
    <property type="evidence" value="ECO:0007669"/>
    <property type="project" value="InterPro"/>
</dbReference>
<dbReference type="FunFam" id="3.40.1010.10:FF:000001">
    <property type="entry name" value="Siroheme synthase"/>
    <property type="match status" value="1"/>
</dbReference>
<accession>F2NJQ1</accession>
<keyword evidence="7" id="KW-0627">Porphyrin biosynthesis</keyword>
<dbReference type="Gene3D" id="3.30.950.10">
    <property type="entry name" value="Methyltransferase, Cobalt-precorrin-4 Transmethylase, Domain 2"/>
    <property type="match status" value="1"/>
</dbReference>
<evidence type="ECO:0000256" key="3">
    <source>
        <dbReference type="ARBA" id="ARBA00022573"/>
    </source>
</evidence>
<dbReference type="EMBL" id="CP002629">
    <property type="protein sequence ID" value="AEB09706.1"/>
    <property type="molecule type" value="Genomic_DNA"/>
</dbReference>
<dbReference type="CDD" id="cd06578">
    <property type="entry name" value="HemD"/>
    <property type="match status" value="1"/>
</dbReference>
<evidence type="ECO:0000256" key="2">
    <source>
        <dbReference type="ARBA" id="ARBA00012162"/>
    </source>
</evidence>
<comment type="pathway">
    <text evidence="8">Porphyrin-containing compound metabolism; siroheme biosynthesis; precorrin-2 from uroporphyrinogen III: step 1/1.</text>
</comment>
<dbReference type="InterPro" id="IPR014776">
    <property type="entry name" value="4pyrrole_Mease_sub2"/>
</dbReference>
<evidence type="ECO:0000256" key="7">
    <source>
        <dbReference type="ARBA" id="ARBA00023244"/>
    </source>
</evidence>
<dbReference type="PROSITE" id="PS00839">
    <property type="entry name" value="SUMT_1"/>
    <property type="match status" value="1"/>
</dbReference>
<dbReference type="InterPro" id="IPR006366">
    <property type="entry name" value="CobA/CysG_C"/>
</dbReference>
<comment type="similarity">
    <text evidence="1 10">Belongs to the precorrin methyltransferase family.</text>
</comment>
<sequence>MHSDKIGMVYLVGAGPGDPGLVTVRGLELIRRADCIVYDYLANEAFLQEASPLAELLYVGKKGGDHTLPQADINRLIVDKARAGLKVVRLKGGDPYVFGRGGEEAEELAAAGIPFEVVPGISSAVAVPAYAGIPVTHRRYASLVSFITGHEDPHKPESAIPWEVLAASPGTLVFLMGVKNLSEICQKLQAHGKAADTPAAVIHRGATPQQKTVSGTLADIAGRVQTAGLAAPAIFIVGGVVELRPRLNWYETRPLWGKRILVTRSRRQVSAFVKLLTEYGATCLEAPTIEIAPPDDGYVALDEAIQRLDRYQWLVFTSPNGVVAFFERLFGSGRDVRALGACKLAAIGAATAEALHEHGLIADVVPEDFRAEGLVASLSPLVHPGQLLLLPRAQEAREVLPQEMARQGVIVHVAPSYKTVPPAHLPPDTESALARGEIDVLTFASSSTVTNFVRLIGLEHFKKLAAQAVIAAIGPITAKTLNQFGLEARIQSQTYTIPALAAAIVDYFRTEAVRG</sequence>
<name>F2NJQ1_DESAR</name>
<dbReference type="EC" id="2.1.1.107" evidence="2"/>
<dbReference type="Pfam" id="PF00590">
    <property type="entry name" value="TP_methylase"/>
    <property type="match status" value="1"/>
</dbReference>
<keyword evidence="3" id="KW-0169">Cobalamin biosynthesis</keyword>
<feature type="domain" description="Tetrapyrrole methylase" evidence="11">
    <location>
        <begin position="8"/>
        <end position="220"/>
    </location>
</feature>
<evidence type="ECO:0000256" key="6">
    <source>
        <dbReference type="ARBA" id="ARBA00022691"/>
    </source>
</evidence>
<dbReference type="eggNOG" id="COG1587">
    <property type="taxonomic scope" value="Bacteria"/>
</dbReference>
<proteinExistence type="inferred from homology"/>
<evidence type="ECO:0000313" key="14">
    <source>
        <dbReference type="Proteomes" id="UP000000483"/>
    </source>
</evidence>
<dbReference type="InterPro" id="IPR036108">
    <property type="entry name" value="4pyrrol_syn_uPrphyn_synt_sf"/>
</dbReference>
<dbReference type="InterPro" id="IPR003043">
    <property type="entry name" value="Uropor_MeTrfase_CS"/>
</dbReference>
<evidence type="ECO:0000256" key="4">
    <source>
        <dbReference type="ARBA" id="ARBA00022603"/>
    </source>
</evidence>
<dbReference type="GO" id="GO:0009236">
    <property type="term" value="P:cobalamin biosynthetic process"/>
    <property type="evidence" value="ECO:0007669"/>
    <property type="project" value="UniProtKB-KW"/>
</dbReference>
<dbReference type="FunFam" id="3.30.950.10:FF:000001">
    <property type="entry name" value="Siroheme synthase"/>
    <property type="match status" value="1"/>
</dbReference>
<dbReference type="SUPFAM" id="SSF53790">
    <property type="entry name" value="Tetrapyrrole methylase"/>
    <property type="match status" value="1"/>
</dbReference>
<evidence type="ECO:0000256" key="5">
    <source>
        <dbReference type="ARBA" id="ARBA00022679"/>
    </source>
</evidence>
<reference evidence="14" key="2">
    <citation type="submission" date="2011-03" db="EMBL/GenBank/DDBJ databases">
        <title>The complete genome of Desulfobacca acetoxidans DSM 11109.</title>
        <authorList>
            <consortium name="US DOE Joint Genome Institute (JGI-PGF)"/>
            <person name="Lucas S."/>
            <person name="Copeland A."/>
            <person name="Lapidus A."/>
            <person name="Bruce D."/>
            <person name="Goodwin L."/>
            <person name="Pitluck S."/>
            <person name="Peters L."/>
            <person name="Kyrpides N."/>
            <person name="Mavromatis K."/>
            <person name="Ivanova N."/>
            <person name="Ovchinnikova G."/>
            <person name="Teshima H."/>
            <person name="Detter J.C."/>
            <person name="Han C."/>
            <person name="Land M."/>
            <person name="Hauser L."/>
            <person name="Markowitz V."/>
            <person name="Cheng J.-F."/>
            <person name="Hugenholtz P."/>
            <person name="Woyke T."/>
            <person name="Wu D."/>
            <person name="Spring S."/>
            <person name="Schueler E."/>
            <person name="Brambilla E."/>
            <person name="Klenk H.-P."/>
            <person name="Eisen J.A."/>
        </authorList>
    </citation>
    <scope>NUCLEOTIDE SEQUENCE [LARGE SCALE GENOMIC DNA]</scope>
    <source>
        <strain evidence="14">ATCC 700848 / DSM 11109 / ASRB2</strain>
    </source>
</reference>
<evidence type="ECO:0000256" key="10">
    <source>
        <dbReference type="RuleBase" id="RU003960"/>
    </source>
</evidence>
<keyword evidence="4 10" id="KW-0489">Methyltransferase</keyword>
<evidence type="ECO:0000256" key="8">
    <source>
        <dbReference type="ARBA" id="ARBA00025705"/>
    </source>
</evidence>
<feature type="domain" description="Tetrapyrrole biosynthesis uroporphyrinogen III synthase" evidence="12">
    <location>
        <begin position="271"/>
        <end position="501"/>
    </location>
</feature>
<dbReference type="Proteomes" id="UP000000483">
    <property type="component" value="Chromosome"/>
</dbReference>
<dbReference type="PROSITE" id="PS00840">
    <property type="entry name" value="SUMT_2"/>
    <property type="match status" value="1"/>
</dbReference>
<dbReference type="InterPro" id="IPR050161">
    <property type="entry name" value="Siro_Cobalamin_biosynth"/>
</dbReference>
<dbReference type="HOGENOM" id="CLU_011276_6_0_7"/>
<dbReference type="PANTHER" id="PTHR45790">
    <property type="entry name" value="SIROHEME SYNTHASE-RELATED"/>
    <property type="match status" value="1"/>
</dbReference>
<dbReference type="CDD" id="cd11642">
    <property type="entry name" value="SUMT"/>
    <property type="match status" value="1"/>
</dbReference>
<evidence type="ECO:0000256" key="9">
    <source>
        <dbReference type="ARBA" id="ARBA00060548"/>
    </source>
</evidence>
<reference evidence="13 14" key="1">
    <citation type="journal article" date="2011" name="Stand. Genomic Sci.">
        <title>Complete genome sequence of the acetate-degrading sulfate reducer Desulfobacca acetoxidans type strain (ASRB2).</title>
        <authorList>
            <person name="Goker M."/>
            <person name="Teshima H."/>
            <person name="Lapidus A."/>
            <person name="Nolan M."/>
            <person name="Lucas S."/>
            <person name="Hammon N."/>
            <person name="Deshpande S."/>
            <person name="Cheng J.F."/>
            <person name="Tapia R."/>
            <person name="Han C."/>
            <person name="Goodwin L."/>
            <person name="Pitluck S."/>
            <person name="Huntemann M."/>
            <person name="Liolios K."/>
            <person name="Ivanova N."/>
            <person name="Pagani I."/>
            <person name="Mavromatis K."/>
            <person name="Ovchinikova G."/>
            <person name="Pati A."/>
            <person name="Chen A."/>
            <person name="Palaniappan K."/>
            <person name="Land M."/>
            <person name="Hauser L."/>
            <person name="Brambilla E.M."/>
            <person name="Rohde M."/>
            <person name="Spring S."/>
            <person name="Detter J.C."/>
            <person name="Woyke T."/>
            <person name="Bristow J."/>
            <person name="Eisen J.A."/>
            <person name="Markowitz V."/>
            <person name="Hugenholtz P."/>
            <person name="Kyrpides N.C."/>
            <person name="Klenk H.P."/>
        </authorList>
    </citation>
    <scope>NUCLEOTIDE SEQUENCE [LARGE SCALE GENOMIC DNA]</scope>
    <source>
        <strain evidence="14">ATCC 700848 / DSM 11109 / ASRB2</strain>
    </source>
</reference>
<dbReference type="PANTHER" id="PTHR45790:SF3">
    <property type="entry name" value="S-ADENOSYL-L-METHIONINE-DEPENDENT UROPORPHYRINOGEN III METHYLTRANSFERASE, CHLOROPLASTIC"/>
    <property type="match status" value="1"/>
</dbReference>
<dbReference type="NCBIfam" id="NF004790">
    <property type="entry name" value="PRK06136.1"/>
    <property type="match status" value="1"/>
</dbReference>
<dbReference type="STRING" id="880072.Desac_1868"/>
<evidence type="ECO:0000259" key="11">
    <source>
        <dbReference type="Pfam" id="PF00590"/>
    </source>
</evidence>
<organism evidence="13 14">
    <name type="scientific">Desulfobacca acetoxidans (strain ATCC 700848 / DSM 11109 / ASRB2)</name>
    <dbReference type="NCBI Taxonomy" id="880072"/>
    <lineage>
        <taxon>Bacteria</taxon>
        <taxon>Pseudomonadati</taxon>
        <taxon>Thermodesulfobacteriota</taxon>
        <taxon>Desulfobaccia</taxon>
        <taxon>Desulfobaccales</taxon>
        <taxon>Desulfobaccaceae</taxon>
        <taxon>Desulfobacca</taxon>
    </lineage>
</organism>
<comment type="pathway">
    <text evidence="9">Cofactor biosynthesis; adenosylcobalamin biosynthesis; precorrin-2 from uroporphyrinogen III: step 1/1.</text>
</comment>
<dbReference type="GO" id="GO:0004851">
    <property type="term" value="F:uroporphyrin-III C-methyltransferase activity"/>
    <property type="evidence" value="ECO:0007669"/>
    <property type="project" value="UniProtKB-EC"/>
</dbReference>
<dbReference type="InterPro" id="IPR014777">
    <property type="entry name" value="4pyrrole_Mease_sub1"/>
</dbReference>
<evidence type="ECO:0000313" key="13">
    <source>
        <dbReference type="EMBL" id="AEB09706.1"/>
    </source>
</evidence>
<dbReference type="InterPro" id="IPR003754">
    <property type="entry name" value="4pyrrol_synth_uPrphyn_synth"/>
</dbReference>
<keyword evidence="14" id="KW-1185">Reference proteome</keyword>
<keyword evidence="5 10" id="KW-0808">Transferase</keyword>
<evidence type="ECO:0000259" key="12">
    <source>
        <dbReference type="Pfam" id="PF02602"/>
    </source>
</evidence>
<dbReference type="InterPro" id="IPR035996">
    <property type="entry name" value="4pyrrol_Methylase_sf"/>
</dbReference>